<evidence type="ECO:0000256" key="1">
    <source>
        <dbReference type="ARBA" id="ARBA00004651"/>
    </source>
</evidence>
<keyword evidence="10" id="KW-1185">Reference proteome</keyword>
<comment type="similarity">
    <text evidence="6">Belongs to the exbB/tolQ family.</text>
</comment>
<name>A0A6C2U7B4_PONDE</name>
<feature type="transmembrane region" description="Helical" evidence="7">
    <location>
        <begin position="154"/>
        <end position="175"/>
    </location>
</feature>
<sequence>MTMELLDSLLVSMPLADMASNFSDSTLPGKLIVIVLFLGSAAAWTIMLTKRMQLNYASRTSKRFLAAFRAGSNPSTLYTQEEMFPGSPLNTIYQEGCQALETELHAHGIYPEELGDSVSASYRVLTLNQLEALRTVIDRNVADEALNLEDQMGLLATAVSAAPFLGLLGTVWGVMDAFTGMAQSGSVALSAVAPGIAGALLTTIVGLLVALPSMIGYNMLSAHIRRLGVQMDNFAQEFISEIQNTYVREG</sequence>
<dbReference type="InterPro" id="IPR002898">
    <property type="entry name" value="MotA_ExbB_proton_chnl"/>
</dbReference>
<feature type="transmembrane region" description="Helical" evidence="7">
    <location>
        <begin position="187"/>
        <end position="211"/>
    </location>
</feature>
<feature type="domain" description="MotA/TolQ/ExbB proton channel" evidence="8">
    <location>
        <begin position="127"/>
        <end position="232"/>
    </location>
</feature>
<evidence type="ECO:0000313" key="9">
    <source>
        <dbReference type="EMBL" id="VGO15805.1"/>
    </source>
</evidence>
<evidence type="ECO:0000256" key="6">
    <source>
        <dbReference type="RuleBase" id="RU004057"/>
    </source>
</evidence>
<dbReference type="RefSeq" id="WP_136081377.1">
    <property type="nucleotide sequence ID" value="NZ_CAAHFG010000003.1"/>
</dbReference>
<keyword evidence="6" id="KW-0813">Transport</keyword>
<evidence type="ECO:0000256" key="5">
    <source>
        <dbReference type="ARBA" id="ARBA00023136"/>
    </source>
</evidence>
<dbReference type="Proteomes" id="UP000366872">
    <property type="component" value="Unassembled WGS sequence"/>
</dbReference>
<dbReference type="Pfam" id="PF01618">
    <property type="entry name" value="MotA_ExbB"/>
    <property type="match status" value="1"/>
</dbReference>
<dbReference type="GO" id="GO:0017038">
    <property type="term" value="P:protein import"/>
    <property type="evidence" value="ECO:0007669"/>
    <property type="project" value="TreeGrafter"/>
</dbReference>
<feature type="transmembrane region" description="Helical" evidence="7">
    <location>
        <begin position="31"/>
        <end position="49"/>
    </location>
</feature>
<evidence type="ECO:0000256" key="7">
    <source>
        <dbReference type="SAM" id="Phobius"/>
    </source>
</evidence>
<evidence type="ECO:0000259" key="8">
    <source>
        <dbReference type="Pfam" id="PF01618"/>
    </source>
</evidence>
<evidence type="ECO:0000256" key="2">
    <source>
        <dbReference type="ARBA" id="ARBA00022475"/>
    </source>
</evidence>
<keyword evidence="2" id="KW-1003">Cell membrane</keyword>
<proteinExistence type="inferred from homology"/>
<evidence type="ECO:0000256" key="4">
    <source>
        <dbReference type="ARBA" id="ARBA00022989"/>
    </source>
</evidence>
<dbReference type="PANTHER" id="PTHR30625">
    <property type="entry name" value="PROTEIN TOLQ"/>
    <property type="match status" value="1"/>
</dbReference>
<dbReference type="InterPro" id="IPR050790">
    <property type="entry name" value="ExbB/TolQ_transport"/>
</dbReference>
<protein>
    <submittedName>
        <fullName evidence="9">Biopolymer transport protein ExbB</fullName>
    </submittedName>
</protein>
<evidence type="ECO:0000256" key="3">
    <source>
        <dbReference type="ARBA" id="ARBA00022692"/>
    </source>
</evidence>
<comment type="subcellular location">
    <subcellularLocation>
        <location evidence="1">Cell membrane</location>
        <topology evidence="1">Multi-pass membrane protein</topology>
    </subcellularLocation>
    <subcellularLocation>
        <location evidence="6">Membrane</location>
        <topology evidence="6">Multi-pass membrane protein</topology>
    </subcellularLocation>
</comment>
<keyword evidence="3 7" id="KW-0812">Transmembrane</keyword>
<accession>A0A6C2U7B4</accession>
<keyword evidence="6" id="KW-0653">Protein transport</keyword>
<organism evidence="9 10">
    <name type="scientific">Pontiella desulfatans</name>
    <dbReference type="NCBI Taxonomy" id="2750659"/>
    <lineage>
        <taxon>Bacteria</taxon>
        <taxon>Pseudomonadati</taxon>
        <taxon>Kiritimatiellota</taxon>
        <taxon>Kiritimatiellia</taxon>
        <taxon>Kiritimatiellales</taxon>
        <taxon>Pontiellaceae</taxon>
        <taxon>Pontiella</taxon>
    </lineage>
</organism>
<gene>
    <name evidence="9" type="primary">exbB_6</name>
    <name evidence="9" type="ORF">PDESU_04392</name>
</gene>
<dbReference type="AlphaFoldDB" id="A0A6C2U7B4"/>
<reference evidence="9 10" key="1">
    <citation type="submission" date="2019-04" db="EMBL/GenBank/DDBJ databases">
        <authorList>
            <person name="Van Vliet M D."/>
        </authorList>
    </citation>
    <scope>NUCLEOTIDE SEQUENCE [LARGE SCALE GENOMIC DNA]</scope>
    <source>
        <strain evidence="9 10">F1</strain>
    </source>
</reference>
<dbReference type="PANTHER" id="PTHR30625:SF3">
    <property type="entry name" value="TOL-PAL SYSTEM PROTEIN TOLQ"/>
    <property type="match status" value="1"/>
</dbReference>
<dbReference type="GO" id="GO:0005886">
    <property type="term" value="C:plasma membrane"/>
    <property type="evidence" value="ECO:0007669"/>
    <property type="project" value="UniProtKB-SubCell"/>
</dbReference>
<evidence type="ECO:0000313" key="10">
    <source>
        <dbReference type="Proteomes" id="UP000366872"/>
    </source>
</evidence>
<dbReference type="EMBL" id="CAAHFG010000003">
    <property type="protein sequence ID" value="VGO15805.1"/>
    <property type="molecule type" value="Genomic_DNA"/>
</dbReference>
<keyword evidence="4 7" id="KW-1133">Transmembrane helix</keyword>
<keyword evidence="5 7" id="KW-0472">Membrane</keyword>